<evidence type="ECO:0000313" key="2">
    <source>
        <dbReference type="EMBL" id="SFQ54320.1"/>
    </source>
</evidence>
<dbReference type="AlphaFoldDB" id="A0A1I5ZCY4"/>
<dbReference type="STRING" id="587909.SAMN05421810_10955"/>
<sequence>MPSTNTVIVAAPTRAEPEANASASTDNVTPHGMSTVARPSSAGASAARERARLRTILIQEIGGSMTMPRKPGTPS</sequence>
<evidence type="ECO:0000256" key="1">
    <source>
        <dbReference type="SAM" id="MobiDB-lite"/>
    </source>
</evidence>
<gene>
    <name evidence="2" type="ORF">SAMN05421810_10955</name>
</gene>
<evidence type="ECO:0000313" key="3">
    <source>
        <dbReference type="Proteomes" id="UP000198727"/>
    </source>
</evidence>
<feature type="region of interest" description="Disordered" evidence="1">
    <location>
        <begin position="1"/>
        <end position="46"/>
    </location>
</feature>
<organism evidence="2 3">
    <name type="scientific">Amycolatopsis arida</name>
    <dbReference type="NCBI Taxonomy" id="587909"/>
    <lineage>
        <taxon>Bacteria</taxon>
        <taxon>Bacillati</taxon>
        <taxon>Actinomycetota</taxon>
        <taxon>Actinomycetes</taxon>
        <taxon>Pseudonocardiales</taxon>
        <taxon>Pseudonocardiaceae</taxon>
        <taxon>Amycolatopsis</taxon>
    </lineage>
</organism>
<accession>A0A1I5ZCY4</accession>
<reference evidence="3" key="1">
    <citation type="submission" date="2016-10" db="EMBL/GenBank/DDBJ databases">
        <authorList>
            <person name="Varghese N."/>
            <person name="Submissions S."/>
        </authorList>
    </citation>
    <scope>NUCLEOTIDE SEQUENCE [LARGE SCALE GENOMIC DNA]</scope>
    <source>
        <strain evidence="3">CGMCC 4.5579</strain>
    </source>
</reference>
<name>A0A1I5ZCY4_9PSEU</name>
<protein>
    <submittedName>
        <fullName evidence="2">Uncharacterized protein</fullName>
    </submittedName>
</protein>
<proteinExistence type="predicted"/>
<dbReference type="Proteomes" id="UP000198727">
    <property type="component" value="Unassembled WGS sequence"/>
</dbReference>
<feature type="compositionally biased region" description="Low complexity" evidence="1">
    <location>
        <begin position="37"/>
        <end position="46"/>
    </location>
</feature>
<dbReference type="EMBL" id="FOWW01000009">
    <property type="protein sequence ID" value="SFQ54320.1"/>
    <property type="molecule type" value="Genomic_DNA"/>
</dbReference>
<keyword evidence="3" id="KW-1185">Reference proteome</keyword>